<proteinExistence type="predicted"/>
<dbReference type="Proteomes" id="UP000008456">
    <property type="component" value="Chromosome"/>
</dbReference>
<accession>F3Y9F7</accession>
<protein>
    <submittedName>
        <fullName evidence="2">Conserved domain protein</fullName>
    </submittedName>
</protein>
<evidence type="ECO:0000313" key="2">
    <source>
        <dbReference type="EMBL" id="BAK21135.1"/>
    </source>
</evidence>
<organism evidence="2 3">
    <name type="scientific">Melissococcus plutonius (strain ATCC 35311 / DSM 29964 / CIP 104052 / LMG 20360 / NCIMB 702443)</name>
    <dbReference type="NCBI Taxonomy" id="940190"/>
    <lineage>
        <taxon>Bacteria</taxon>
        <taxon>Bacillati</taxon>
        <taxon>Bacillota</taxon>
        <taxon>Bacilli</taxon>
        <taxon>Lactobacillales</taxon>
        <taxon>Enterococcaceae</taxon>
        <taxon>Melissococcus</taxon>
    </lineage>
</organism>
<reference evidence="2 3" key="1">
    <citation type="journal article" date="2011" name="J. Bacteriol.">
        <title>Complete genome sequence of Melissococcus plutonius ATCC 35311.</title>
        <authorList>
            <person name="Okumura K."/>
            <person name="Arai R."/>
            <person name="Okura M."/>
            <person name="Kirikae T."/>
            <person name="Takamatsu D."/>
            <person name="Osaki M."/>
            <person name="Miyoshi-Akiyama T."/>
        </authorList>
    </citation>
    <scope>NUCLEOTIDE SEQUENCE [LARGE SCALE GENOMIC DNA]</scope>
    <source>
        <strain evidence="3">ATCC 35311 / CIP 104052 / LMG 20360 / NCIMB 702443</strain>
    </source>
</reference>
<gene>
    <name evidence="2" type="ordered locus">MPTP_0667</name>
</gene>
<dbReference type="RefSeq" id="WP_013773573.1">
    <property type="nucleotide sequence ID" value="NC_015516.1"/>
</dbReference>
<dbReference type="STRING" id="940190.MPTP_0667"/>
<dbReference type="OrthoDB" id="3174166at2"/>
<evidence type="ECO:0000256" key="1">
    <source>
        <dbReference type="SAM" id="Phobius"/>
    </source>
</evidence>
<feature type="transmembrane region" description="Helical" evidence="1">
    <location>
        <begin position="33"/>
        <end position="66"/>
    </location>
</feature>
<dbReference type="AlphaFoldDB" id="F3Y9F7"/>
<dbReference type="EMBL" id="AP012200">
    <property type="protein sequence ID" value="BAK21135.1"/>
    <property type="molecule type" value="Genomic_DNA"/>
</dbReference>
<keyword evidence="1" id="KW-0472">Membrane</keyword>
<name>F3Y9F7_MELPT</name>
<dbReference type="HOGENOM" id="CLU_133627_0_0_9"/>
<reference key="2">
    <citation type="submission" date="2011-04" db="EMBL/GenBank/DDBJ databases">
        <title>Whole genome sequence of Melissococcus plutonius ATCC 35311.</title>
        <authorList>
            <person name="Okumura K."/>
            <person name="Arai R."/>
            <person name="Osaki M."/>
            <person name="Okura M."/>
            <person name="Kirikae T."/>
            <person name="Takamatsu D."/>
            <person name="Akiyama T."/>
        </authorList>
    </citation>
    <scope>NUCLEOTIDE SEQUENCE</scope>
    <source>
        <strain>ATCC 35311</strain>
    </source>
</reference>
<sequence>MKSNWIQRIMRGHLRLQELMRGRYGAMDALNRFLLVVALLILIIARIFSIVFISWLALFLLILLYYRFFSKQIYVRSNENKKFSTYQHTIKKIWQLNKLRLTNGKQIRYFLCPNCKQILRAPKNKGKIKVHCSACRHQFIKKV</sequence>
<keyword evidence="1" id="KW-1133">Transmembrane helix</keyword>
<keyword evidence="1" id="KW-0812">Transmembrane</keyword>
<evidence type="ECO:0000313" key="3">
    <source>
        <dbReference type="Proteomes" id="UP000008456"/>
    </source>
</evidence>
<dbReference type="KEGG" id="mps:MPTP_0667"/>
<keyword evidence="3" id="KW-1185">Reference proteome</keyword>